<dbReference type="SUPFAM" id="SSF46934">
    <property type="entry name" value="UBA-like"/>
    <property type="match status" value="1"/>
</dbReference>
<comment type="caution">
    <text evidence="9">The sequence shown here is derived from an EMBL/GenBank/DDBJ whole genome shotgun (WGS) entry which is preliminary data.</text>
</comment>
<dbReference type="GO" id="GO:0003746">
    <property type="term" value="F:translation elongation factor activity"/>
    <property type="evidence" value="ECO:0007669"/>
    <property type="project" value="UniProtKB-UniRule"/>
</dbReference>
<dbReference type="Pfam" id="PF00889">
    <property type="entry name" value="EF_TS"/>
    <property type="match status" value="1"/>
</dbReference>
<evidence type="ECO:0000256" key="4">
    <source>
        <dbReference type="ARBA" id="ARBA00022917"/>
    </source>
</evidence>
<comment type="function">
    <text evidence="5 6">Associates with the EF-Tu.GDP complex and induces the exchange of GDP to GTP. It remains bound to the aminoacyl-tRNA.EF-Tu.GTP complex up to the GTP hydrolysis stage on the ribosome.</text>
</comment>
<reference evidence="9" key="2">
    <citation type="submission" date="2021-04" db="EMBL/GenBank/DDBJ databases">
        <authorList>
            <person name="Gilroy R."/>
        </authorList>
    </citation>
    <scope>NUCLEOTIDE SEQUENCE</scope>
    <source>
        <strain evidence="9">ChiGjej6B6-14162</strain>
    </source>
</reference>
<dbReference type="PANTHER" id="PTHR11741:SF0">
    <property type="entry name" value="ELONGATION FACTOR TS, MITOCHONDRIAL"/>
    <property type="match status" value="1"/>
</dbReference>
<dbReference type="GO" id="GO:0005737">
    <property type="term" value="C:cytoplasm"/>
    <property type="evidence" value="ECO:0007669"/>
    <property type="project" value="UniProtKB-SubCell"/>
</dbReference>
<comment type="subcellular location">
    <subcellularLocation>
        <location evidence="5 7">Cytoplasm</location>
    </subcellularLocation>
</comment>
<feature type="domain" description="Translation elongation factor EFTs/EF1B dimerisation" evidence="8">
    <location>
        <begin position="70"/>
        <end position="272"/>
    </location>
</feature>
<protein>
    <recommendedName>
        <fullName evidence="2 5">Elongation factor Ts</fullName>
        <shortName evidence="5">EF-Ts</shortName>
    </recommendedName>
</protein>
<evidence type="ECO:0000256" key="5">
    <source>
        <dbReference type="HAMAP-Rule" id="MF_00050"/>
    </source>
</evidence>
<dbReference type="Gene3D" id="3.30.479.20">
    <property type="entry name" value="Elongation factor Ts, dimerisation domain"/>
    <property type="match status" value="2"/>
</dbReference>
<dbReference type="FunFam" id="1.10.8.10:FF:000001">
    <property type="entry name" value="Elongation factor Ts"/>
    <property type="match status" value="1"/>
</dbReference>
<keyword evidence="5" id="KW-0963">Cytoplasm</keyword>
<dbReference type="InterPro" id="IPR018101">
    <property type="entry name" value="Transl_elong_Ts_CS"/>
</dbReference>
<dbReference type="PROSITE" id="PS01127">
    <property type="entry name" value="EF_TS_2"/>
    <property type="match status" value="1"/>
</dbReference>
<dbReference type="AlphaFoldDB" id="A0A9D1X773"/>
<dbReference type="EMBL" id="DXEL01000030">
    <property type="protein sequence ID" value="HIX74118.1"/>
    <property type="molecule type" value="Genomic_DNA"/>
</dbReference>
<organism evidence="9 10">
    <name type="scientific">Candidatus Parabacteroides intestinipullorum</name>
    <dbReference type="NCBI Taxonomy" id="2838723"/>
    <lineage>
        <taxon>Bacteria</taxon>
        <taxon>Pseudomonadati</taxon>
        <taxon>Bacteroidota</taxon>
        <taxon>Bacteroidia</taxon>
        <taxon>Bacteroidales</taxon>
        <taxon>Tannerellaceae</taxon>
        <taxon>Parabacteroides</taxon>
    </lineage>
</organism>
<dbReference type="InterPro" id="IPR001816">
    <property type="entry name" value="Transl_elong_EFTs/EF1B"/>
</dbReference>
<dbReference type="Gene3D" id="1.10.286.20">
    <property type="match status" value="1"/>
</dbReference>
<dbReference type="Gene3D" id="1.10.8.10">
    <property type="entry name" value="DNA helicase RuvA subunit, C-terminal domain"/>
    <property type="match status" value="1"/>
</dbReference>
<name>A0A9D1X773_9BACT</name>
<evidence type="ECO:0000256" key="1">
    <source>
        <dbReference type="ARBA" id="ARBA00005532"/>
    </source>
</evidence>
<dbReference type="CDD" id="cd14275">
    <property type="entry name" value="UBA_EF-Ts"/>
    <property type="match status" value="1"/>
</dbReference>
<keyword evidence="3 5" id="KW-0251">Elongation factor</keyword>
<dbReference type="HAMAP" id="MF_00050">
    <property type="entry name" value="EF_Ts"/>
    <property type="match status" value="1"/>
</dbReference>
<evidence type="ECO:0000313" key="9">
    <source>
        <dbReference type="EMBL" id="HIX74118.1"/>
    </source>
</evidence>
<dbReference type="InterPro" id="IPR014039">
    <property type="entry name" value="Transl_elong_EFTs/EF1B_dimer"/>
</dbReference>
<feature type="region of interest" description="Involved in Mg(2+) ion dislocation from EF-Tu" evidence="5">
    <location>
        <begin position="79"/>
        <end position="82"/>
    </location>
</feature>
<dbReference type="PROSITE" id="PS01126">
    <property type="entry name" value="EF_TS_1"/>
    <property type="match status" value="1"/>
</dbReference>
<gene>
    <name evidence="5 9" type="primary">tsf</name>
    <name evidence="9" type="ORF">H9977_03635</name>
</gene>
<reference evidence="9" key="1">
    <citation type="journal article" date="2021" name="PeerJ">
        <title>Extensive microbial diversity within the chicken gut microbiome revealed by metagenomics and culture.</title>
        <authorList>
            <person name="Gilroy R."/>
            <person name="Ravi A."/>
            <person name="Getino M."/>
            <person name="Pursley I."/>
            <person name="Horton D.L."/>
            <person name="Alikhan N.F."/>
            <person name="Baker D."/>
            <person name="Gharbi K."/>
            <person name="Hall N."/>
            <person name="Watson M."/>
            <person name="Adriaenssens E.M."/>
            <person name="Foster-Nyarko E."/>
            <person name="Jarju S."/>
            <person name="Secka A."/>
            <person name="Antonio M."/>
            <person name="Oren A."/>
            <person name="Chaudhuri R.R."/>
            <person name="La Ragione R."/>
            <person name="Hildebrand F."/>
            <person name="Pallen M.J."/>
        </authorList>
    </citation>
    <scope>NUCLEOTIDE SEQUENCE</scope>
    <source>
        <strain evidence="9">ChiGjej6B6-14162</strain>
    </source>
</reference>
<dbReference type="SUPFAM" id="SSF54713">
    <property type="entry name" value="Elongation factor Ts (EF-Ts), dimerisation domain"/>
    <property type="match status" value="1"/>
</dbReference>
<evidence type="ECO:0000259" key="8">
    <source>
        <dbReference type="Pfam" id="PF00889"/>
    </source>
</evidence>
<evidence type="ECO:0000256" key="7">
    <source>
        <dbReference type="RuleBase" id="RU000643"/>
    </source>
</evidence>
<dbReference type="Proteomes" id="UP000886740">
    <property type="component" value="Unassembled WGS sequence"/>
</dbReference>
<accession>A0A9D1X773</accession>
<evidence type="ECO:0000256" key="2">
    <source>
        <dbReference type="ARBA" id="ARBA00016956"/>
    </source>
</evidence>
<evidence type="ECO:0000256" key="6">
    <source>
        <dbReference type="RuleBase" id="RU000642"/>
    </source>
</evidence>
<keyword evidence="4 5" id="KW-0648">Protein biosynthesis</keyword>
<proteinExistence type="inferred from homology"/>
<sequence>MAVTMADISHLRKMSGAGMMDCKKALEEAGGDFDKAMEIIRKKGQAVAAKRSDREASEGCVLAQENGEFAAVVALKCETDFVAKNKDFVALTQDILNAALANKPASKEELLATALADGRTIQEHITDRIGVTGEKMELGAYEFINGASTISYIHPGNKLATIVAFNQADVEHQMARDVAMQVAAMNPISVRPDEVPQHIIDQELEIAKDKARQAGKPENLLDRIAQGSLQKYYKENTLLQQEFIKDAKMSIEQYLHTANKELTVVSFKRITLNVD</sequence>
<dbReference type="PANTHER" id="PTHR11741">
    <property type="entry name" value="ELONGATION FACTOR TS"/>
    <property type="match status" value="1"/>
</dbReference>
<evidence type="ECO:0000313" key="10">
    <source>
        <dbReference type="Proteomes" id="UP000886740"/>
    </source>
</evidence>
<dbReference type="NCBIfam" id="TIGR00116">
    <property type="entry name" value="tsf"/>
    <property type="match status" value="1"/>
</dbReference>
<comment type="similarity">
    <text evidence="1 5 6">Belongs to the EF-Ts family.</text>
</comment>
<evidence type="ECO:0000256" key="3">
    <source>
        <dbReference type="ARBA" id="ARBA00022768"/>
    </source>
</evidence>
<dbReference type="InterPro" id="IPR009060">
    <property type="entry name" value="UBA-like_sf"/>
</dbReference>
<dbReference type="InterPro" id="IPR036402">
    <property type="entry name" value="EF-Ts_dimer_sf"/>
</dbReference>